<dbReference type="PANTHER" id="PTHR46211:SF14">
    <property type="entry name" value="GLYCEROPHOSPHODIESTER PHOSPHODIESTERASE"/>
    <property type="match status" value="1"/>
</dbReference>
<evidence type="ECO:0000313" key="3">
    <source>
        <dbReference type="Proteomes" id="UP001165427"/>
    </source>
</evidence>
<accession>A0AA41QZE2</accession>
<dbReference type="RefSeq" id="WP_246902274.1">
    <property type="nucleotide sequence ID" value="NZ_JALJRB010000001.1"/>
</dbReference>
<gene>
    <name evidence="2" type="ORF">MRX98_01120</name>
</gene>
<comment type="caution">
    <text evidence="2">The sequence shown here is derived from an EMBL/GenBank/DDBJ whole genome shotgun (WGS) entry which is preliminary data.</text>
</comment>
<protein>
    <recommendedName>
        <fullName evidence="1">GP-PDE domain-containing protein</fullName>
    </recommendedName>
</protein>
<dbReference type="Proteomes" id="UP001165427">
    <property type="component" value="Unassembled WGS sequence"/>
</dbReference>
<dbReference type="AlphaFoldDB" id="A0AA41QZE2"/>
<dbReference type="PANTHER" id="PTHR46211">
    <property type="entry name" value="GLYCEROPHOSPHORYL DIESTER PHOSPHODIESTERASE"/>
    <property type="match status" value="1"/>
</dbReference>
<dbReference type="SUPFAM" id="SSF51695">
    <property type="entry name" value="PLC-like phosphodiesterases"/>
    <property type="match status" value="1"/>
</dbReference>
<organism evidence="2 3">
    <name type="scientific">Desulfatitalea alkaliphila</name>
    <dbReference type="NCBI Taxonomy" id="2929485"/>
    <lineage>
        <taxon>Bacteria</taxon>
        <taxon>Pseudomonadati</taxon>
        <taxon>Thermodesulfobacteriota</taxon>
        <taxon>Desulfobacteria</taxon>
        <taxon>Desulfobacterales</taxon>
        <taxon>Desulfosarcinaceae</taxon>
        <taxon>Desulfatitalea</taxon>
    </lineage>
</organism>
<dbReference type="InterPro" id="IPR017946">
    <property type="entry name" value="PLC-like_Pdiesterase_TIM-brl"/>
</dbReference>
<proteinExistence type="predicted"/>
<dbReference type="InterPro" id="IPR030395">
    <property type="entry name" value="GP_PDE_dom"/>
</dbReference>
<name>A0AA41QZE2_9BACT</name>
<sequence>MSLSPNNATHPKPWRIAHRGARDEAPENTLTAFERALDYPIDGIELDIQMSADQVPILYHDATLWRVARRRLRVADLTRAQLARLDWGAWYHRNFSGEPLPTLVGALERLAGRTRLMLEIKTTTADHASGHATQLTRRVIEVLTEAGHTLYPEHLFILAFDLRVLQQAHQLAPHWQYVFNVPPRQPALANALAAAPTELLHAICAPIGKLTATTAQWAREHRLGLFTYTCNGPRQVRKALRLGVDAVMSDRPGWLTRHLGNREGTLQSER</sequence>
<feature type="domain" description="GP-PDE" evidence="1">
    <location>
        <begin position="13"/>
        <end position="259"/>
    </location>
</feature>
<dbReference type="Gene3D" id="3.20.20.190">
    <property type="entry name" value="Phosphatidylinositol (PI) phosphodiesterase"/>
    <property type="match status" value="1"/>
</dbReference>
<dbReference type="Pfam" id="PF03009">
    <property type="entry name" value="GDPD"/>
    <property type="match status" value="1"/>
</dbReference>
<dbReference type="GO" id="GO:0008081">
    <property type="term" value="F:phosphoric diester hydrolase activity"/>
    <property type="evidence" value="ECO:0007669"/>
    <property type="project" value="InterPro"/>
</dbReference>
<dbReference type="EMBL" id="JALJRB010000001">
    <property type="protein sequence ID" value="MCJ8499159.1"/>
    <property type="molecule type" value="Genomic_DNA"/>
</dbReference>
<evidence type="ECO:0000313" key="2">
    <source>
        <dbReference type="EMBL" id="MCJ8499159.1"/>
    </source>
</evidence>
<dbReference type="GO" id="GO:0006629">
    <property type="term" value="P:lipid metabolic process"/>
    <property type="evidence" value="ECO:0007669"/>
    <property type="project" value="InterPro"/>
</dbReference>
<evidence type="ECO:0000259" key="1">
    <source>
        <dbReference type="PROSITE" id="PS51704"/>
    </source>
</evidence>
<keyword evidence="3" id="KW-1185">Reference proteome</keyword>
<dbReference type="PROSITE" id="PS51704">
    <property type="entry name" value="GP_PDE"/>
    <property type="match status" value="1"/>
</dbReference>
<reference evidence="2" key="1">
    <citation type="submission" date="2022-04" db="EMBL/GenBank/DDBJ databases">
        <title>Desulfatitalea alkaliphila sp. nov., a novel anaerobic sulfate-reducing bacterium isolated from terrestrial mud volcano, Taman Peninsula, Russia.</title>
        <authorList>
            <person name="Khomyakova M.A."/>
            <person name="Merkel A.Y."/>
            <person name="Slobodkin A.I."/>
        </authorList>
    </citation>
    <scope>NUCLEOTIDE SEQUENCE</scope>
    <source>
        <strain evidence="2">M08but</strain>
    </source>
</reference>